<protein>
    <submittedName>
        <fullName evidence="1">Uncharacterized protein</fullName>
    </submittedName>
</protein>
<dbReference type="RefSeq" id="WP_002687409.1">
    <property type="nucleotide sequence ID" value="NZ_UFTJ01000001.1"/>
</dbReference>
<sequence>MKRILLVAISAMFLVSCDFKDKHGNAPLIEDEQGRLVDNPNYKTDEEWEREEIKQKIKEELEKTRKDDGMSFVAENSEPTAEDRENFAKVFKPRSGKNEISLSGKDKTTITLTSGFNSEFTMEQFNNLNYFEKLRELGFKKVVFSNGKKTVATKDL</sequence>
<dbReference type="EMBL" id="UFTJ01000001">
    <property type="protein sequence ID" value="SSZ46496.1"/>
    <property type="molecule type" value="Genomic_DNA"/>
</dbReference>
<reference evidence="1 2" key="1">
    <citation type="submission" date="2018-06" db="EMBL/GenBank/DDBJ databases">
        <authorList>
            <consortium name="Pathogen Informatics"/>
            <person name="Doyle S."/>
        </authorList>
    </citation>
    <scope>NUCLEOTIDE SEQUENCE [LARGE SCALE GENOMIC DNA]</scope>
    <source>
        <strain evidence="1 2">NCTC11661</strain>
    </source>
</reference>
<proteinExistence type="predicted"/>
<name>A0A376BXX9_9FLAO</name>
<dbReference type="AlphaFoldDB" id="A0A376BXX9"/>
<accession>A0A376BXX9</accession>
<dbReference type="Proteomes" id="UP000255515">
    <property type="component" value="Unassembled WGS sequence"/>
</dbReference>
<evidence type="ECO:0000313" key="1">
    <source>
        <dbReference type="EMBL" id="SSZ46496.1"/>
    </source>
</evidence>
<dbReference type="PROSITE" id="PS51257">
    <property type="entry name" value="PROKAR_LIPOPROTEIN"/>
    <property type="match status" value="1"/>
</dbReference>
<organism evidence="1 2">
    <name type="scientific">Bergeyella zoohelcum</name>
    <dbReference type="NCBI Taxonomy" id="1015"/>
    <lineage>
        <taxon>Bacteria</taxon>
        <taxon>Pseudomonadati</taxon>
        <taxon>Bacteroidota</taxon>
        <taxon>Flavobacteriia</taxon>
        <taxon>Flavobacteriales</taxon>
        <taxon>Weeksellaceae</taxon>
        <taxon>Bergeyella</taxon>
    </lineage>
</organism>
<gene>
    <name evidence="1" type="ORF">NCTC11661_00139</name>
</gene>
<evidence type="ECO:0000313" key="2">
    <source>
        <dbReference type="Proteomes" id="UP000255515"/>
    </source>
</evidence>